<name>A0ABR3TF52_9PEZI</name>
<evidence type="ECO:0000313" key="3">
    <source>
        <dbReference type="Proteomes" id="UP001521116"/>
    </source>
</evidence>
<feature type="transmembrane region" description="Helical" evidence="1">
    <location>
        <begin position="121"/>
        <end position="141"/>
    </location>
</feature>
<reference evidence="2 3" key="1">
    <citation type="submission" date="2024-02" db="EMBL/GenBank/DDBJ databases">
        <title>De novo assembly and annotation of 12 fungi associated with fruit tree decline syndrome in Ontario, Canada.</title>
        <authorList>
            <person name="Sulman M."/>
            <person name="Ellouze W."/>
            <person name="Ilyukhin E."/>
        </authorList>
    </citation>
    <scope>NUCLEOTIDE SEQUENCE [LARGE SCALE GENOMIC DNA]</scope>
    <source>
        <strain evidence="2 3">M1-105</strain>
    </source>
</reference>
<comment type="caution">
    <text evidence="2">The sequence shown here is derived from an EMBL/GenBank/DDBJ whole genome shotgun (WGS) entry which is preliminary data.</text>
</comment>
<proteinExistence type="predicted"/>
<dbReference type="Proteomes" id="UP001521116">
    <property type="component" value="Unassembled WGS sequence"/>
</dbReference>
<keyword evidence="1" id="KW-1133">Transmembrane helix</keyword>
<protein>
    <submittedName>
        <fullName evidence="2">Uncharacterized protein</fullName>
    </submittedName>
</protein>
<keyword evidence="1" id="KW-0472">Membrane</keyword>
<dbReference type="EMBL" id="JAJVDC020000002">
    <property type="protein sequence ID" value="KAL1637949.1"/>
    <property type="molecule type" value="Genomic_DNA"/>
</dbReference>
<keyword evidence="3" id="KW-1185">Reference proteome</keyword>
<evidence type="ECO:0000256" key="1">
    <source>
        <dbReference type="SAM" id="Phobius"/>
    </source>
</evidence>
<accession>A0ABR3TF52</accession>
<sequence>MNCNSTCWTNYNSGLEGAISIGRGYAEYLNAHQDNISNCEYLARTRPEAARNETVTIELDGKAFPYLSTVRYSTMPGIGTSKLDALCYAGRAYDRSDIDKNTRCLPDTDDASYRWGFSSTLTSAVLIVHALWVVSMYAVWLDAVRHSSLLREGYSLTQLRAVFALAAAARELTGLDVAELVRPAEGKEVEDRLNGDGAAAVDFAWFARGLLLPRAEGEARET</sequence>
<organism evidence="2 3">
    <name type="scientific">Neofusicoccum ribis</name>
    <dbReference type="NCBI Taxonomy" id="45134"/>
    <lineage>
        <taxon>Eukaryota</taxon>
        <taxon>Fungi</taxon>
        <taxon>Dikarya</taxon>
        <taxon>Ascomycota</taxon>
        <taxon>Pezizomycotina</taxon>
        <taxon>Dothideomycetes</taxon>
        <taxon>Dothideomycetes incertae sedis</taxon>
        <taxon>Botryosphaeriales</taxon>
        <taxon>Botryosphaeriaceae</taxon>
        <taxon>Neofusicoccum</taxon>
    </lineage>
</organism>
<keyword evidence="1" id="KW-0812">Transmembrane</keyword>
<evidence type="ECO:0000313" key="2">
    <source>
        <dbReference type="EMBL" id="KAL1637949.1"/>
    </source>
</evidence>
<gene>
    <name evidence="2" type="ORF">SLS56_000506</name>
</gene>